<organism evidence="3">
    <name type="scientific">Pyrodinium bahamense</name>
    <dbReference type="NCBI Taxonomy" id="73915"/>
    <lineage>
        <taxon>Eukaryota</taxon>
        <taxon>Sar</taxon>
        <taxon>Alveolata</taxon>
        <taxon>Dinophyceae</taxon>
        <taxon>Gonyaulacales</taxon>
        <taxon>Pyrocystaceae</taxon>
        <taxon>Pyrodinium</taxon>
    </lineage>
</organism>
<name>A0A7S0FV56_9DINO</name>
<evidence type="ECO:0000256" key="2">
    <source>
        <dbReference type="PROSITE-ProRule" id="PRU00235"/>
    </source>
</evidence>
<accession>A0A7S0FV56</accession>
<feature type="repeat" description="RCC1" evidence="2">
    <location>
        <begin position="107"/>
        <end position="158"/>
    </location>
</feature>
<dbReference type="PANTHER" id="PTHR22870:SF408">
    <property type="entry name" value="OS09G0560450 PROTEIN"/>
    <property type="match status" value="1"/>
</dbReference>
<dbReference type="InterPro" id="IPR051210">
    <property type="entry name" value="Ub_ligase/GEF_domain"/>
</dbReference>
<gene>
    <name evidence="3" type="ORF">PBAH0796_LOCUS24733</name>
</gene>
<dbReference type="EMBL" id="HBEG01040489">
    <property type="protein sequence ID" value="CAD8380289.1"/>
    <property type="molecule type" value="Transcribed_RNA"/>
</dbReference>
<dbReference type="Gene3D" id="2.130.10.30">
    <property type="entry name" value="Regulator of chromosome condensation 1/beta-lactamase-inhibitor protein II"/>
    <property type="match status" value="1"/>
</dbReference>
<evidence type="ECO:0000256" key="1">
    <source>
        <dbReference type="ARBA" id="ARBA00022737"/>
    </source>
</evidence>
<dbReference type="PROSITE" id="PS50012">
    <property type="entry name" value="RCC1_3"/>
    <property type="match status" value="2"/>
</dbReference>
<reference evidence="3" key="1">
    <citation type="submission" date="2021-01" db="EMBL/GenBank/DDBJ databases">
        <authorList>
            <person name="Corre E."/>
            <person name="Pelletier E."/>
            <person name="Niang G."/>
            <person name="Scheremetjew M."/>
            <person name="Finn R."/>
            <person name="Kale V."/>
            <person name="Holt S."/>
            <person name="Cochrane G."/>
            <person name="Meng A."/>
            <person name="Brown T."/>
            <person name="Cohen L."/>
        </authorList>
    </citation>
    <scope>NUCLEOTIDE SEQUENCE</scope>
    <source>
        <strain evidence="3">Pbaha01</strain>
    </source>
</reference>
<evidence type="ECO:0000313" key="3">
    <source>
        <dbReference type="EMBL" id="CAD8380289.1"/>
    </source>
</evidence>
<protein>
    <submittedName>
        <fullName evidence="3">Uncharacterized protein</fullName>
    </submittedName>
</protein>
<proteinExistence type="predicted"/>
<dbReference type="AlphaFoldDB" id="A0A7S0FV56"/>
<dbReference type="InterPro" id="IPR009091">
    <property type="entry name" value="RCC1/BLIP-II"/>
</dbReference>
<dbReference type="PRINTS" id="PR00633">
    <property type="entry name" value="RCCNDNSATION"/>
</dbReference>
<sequence>MANTSAHAEKNFWLWGTWGKRVIKVPFLTQKVPGKIRDVIIGHTFIIALQEDGHLVSWGEDKLGCLGLGTDYTHCPEPRKIPFPPDIGKIVDIQYGKHHILALTNLGQVYAWGENAEGQLGLNDTQTRYEPNLVEELSRYAVTQILAVDNMSYALTKGGVVYAWGENKEGSLALEHDSPRVIKPEPMMRMNSKESPVKKLQIKESGGTGGGKGTKTIVAFVELAEPLPAKEEIGGFEGPLGEAPARNTEKVLNEETERGIFEGVDLMRQVMDSAQEWWNHMTEVRHGSPYNDNPTQVDELTEQQAKEDKCSALQLDTFVSLDILERASYELDLLMQWAKAQYNEIQQRSGTKNVKFMLNMFMDDCKLRREKIRRTVTARQLMDYKKAMNNITVSAADYGNDEEKRLTQANVQLTRTLQRVRNLKGYDVFTKALQDSLAECLECKLQVHENEITLLQKNKRQVDPIVAPLKTIKERWGDLKRFSIFNLYQECTLRGDVNYNSEDEMLAFLVHESDTRIDEIIQQDKDRMISRDLLIPSLCYDLLIENAELRKMCNTYQLKVLLCLPFGHMLQTGDGSMAAAGHERAKPRSQPTSVHWFCAVEMHAVNAVKNFGALCQTICISLSCGRAA</sequence>
<dbReference type="Pfam" id="PF00415">
    <property type="entry name" value="RCC1"/>
    <property type="match status" value="2"/>
</dbReference>
<dbReference type="InterPro" id="IPR000408">
    <property type="entry name" value="Reg_chr_condens"/>
</dbReference>
<keyword evidence="1" id="KW-0677">Repeat</keyword>
<dbReference type="PANTHER" id="PTHR22870">
    <property type="entry name" value="REGULATOR OF CHROMOSOME CONDENSATION"/>
    <property type="match status" value="1"/>
</dbReference>
<feature type="repeat" description="RCC1" evidence="2">
    <location>
        <begin position="53"/>
        <end position="106"/>
    </location>
</feature>
<dbReference type="SUPFAM" id="SSF50985">
    <property type="entry name" value="RCC1/BLIP-II"/>
    <property type="match status" value="1"/>
</dbReference>